<dbReference type="SUPFAM" id="SSF51197">
    <property type="entry name" value="Clavaminate synthase-like"/>
    <property type="match status" value="1"/>
</dbReference>
<dbReference type="InterPro" id="IPR027450">
    <property type="entry name" value="AlkB-like"/>
</dbReference>
<dbReference type="Gene3D" id="2.60.120.590">
    <property type="entry name" value="Alpha-ketoglutarate-dependent dioxygenase AlkB-like"/>
    <property type="match status" value="1"/>
</dbReference>
<proteinExistence type="predicted"/>
<dbReference type="KEGG" id="gog:C1280_20690"/>
<dbReference type="EMBL" id="CP025958">
    <property type="protein sequence ID" value="AWM39164.1"/>
    <property type="molecule type" value="Genomic_DNA"/>
</dbReference>
<gene>
    <name evidence="2" type="ORF">C1280_20690</name>
</gene>
<dbReference type="InterPro" id="IPR032854">
    <property type="entry name" value="ALKBH3"/>
</dbReference>
<dbReference type="PANTHER" id="PTHR31212:SF4">
    <property type="entry name" value="ALPHA-KETOGLUTARATE-DEPENDENT DIOXYGENASE ALKB HOMOLOG 3"/>
    <property type="match status" value="1"/>
</dbReference>
<dbReference type="InterPro" id="IPR005123">
    <property type="entry name" value="Oxoglu/Fe-dep_dioxygenase_dom"/>
</dbReference>
<dbReference type="GO" id="GO:0051213">
    <property type="term" value="F:dioxygenase activity"/>
    <property type="evidence" value="ECO:0007669"/>
    <property type="project" value="InterPro"/>
</dbReference>
<dbReference type="Pfam" id="PF13532">
    <property type="entry name" value="2OG-FeII_Oxy_2"/>
    <property type="match status" value="1"/>
</dbReference>
<reference evidence="2 3" key="1">
    <citation type="submission" date="2018-01" db="EMBL/GenBank/DDBJ databases">
        <title>G. obscuriglobus.</title>
        <authorList>
            <person name="Franke J."/>
            <person name="Blomberg W."/>
            <person name="Selmecki A."/>
        </authorList>
    </citation>
    <scope>NUCLEOTIDE SEQUENCE [LARGE SCALE GENOMIC DNA]</scope>
    <source>
        <strain evidence="2 3">DSM 5831</strain>
    </source>
</reference>
<dbReference type="GO" id="GO:0006307">
    <property type="term" value="P:DNA alkylation repair"/>
    <property type="evidence" value="ECO:0007669"/>
    <property type="project" value="InterPro"/>
</dbReference>
<sequence>METPRIPALVTHDLGDDLAFFAGRLPDELTWDQSLFENAWAFHPTERPVIQMIGKPVAIPRWQMAFGHDYRFSNQTSVAAPVPELLEPLRGWCQKHIHPRLNGLLLNWYEGPGHYIGAHHDEDEQLVPHTPIVTISFGETRNFRLIRGREKRDFAAPSGTVFVLPADTNRAWKHLVPKSTKYSGRRISVTLRAFETA</sequence>
<dbReference type="PROSITE" id="PS51471">
    <property type="entry name" value="FE2OG_OXY"/>
    <property type="match status" value="1"/>
</dbReference>
<dbReference type="AlphaFoldDB" id="A0A2Z3HBX6"/>
<protein>
    <submittedName>
        <fullName evidence="2">2OG-Fe(II) oxygenase</fullName>
    </submittedName>
</protein>
<dbReference type="Proteomes" id="UP000245802">
    <property type="component" value="Chromosome"/>
</dbReference>
<dbReference type="InterPro" id="IPR037151">
    <property type="entry name" value="AlkB-like_sf"/>
</dbReference>
<evidence type="ECO:0000313" key="3">
    <source>
        <dbReference type="Proteomes" id="UP000245802"/>
    </source>
</evidence>
<accession>A0A2Z3HBX6</accession>
<name>A0A2Z3HBX6_9BACT</name>
<evidence type="ECO:0000313" key="2">
    <source>
        <dbReference type="EMBL" id="AWM39164.1"/>
    </source>
</evidence>
<organism evidence="2 3">
    <name type="scientific">Gemmata obscuriglobus</name>
    <dbReference type="NCBI Taxonomy" id="114"/>
    <lineage>
        <taxon>Bacteria</taxon>
        <taxon>Pseudomonadati</taxon>
        <taxon>Planctomycetota</taxon>
        <taxon>Planctomycetia</taxon>
        <taxon>Gemmatales</taxon>
        <taxon>Gemmataceae</taxon>
        <taxon>Gemmata</taxon>
    </lineage>
</organism>
<keyword evidence="3" id="KW-1185">Reference proteome</keyword>
<evidence type="ECO:0000259" key="1">
    <source>
        <dbReference type="PROSITE" id="PS51471"/>
    </source>
</evidence>
<dbReference type="PANTHER" id="PTHR31212">
    <property type="entry name" value="ALPHA-KETOGLUTARATE-DEPENDENT DIOXYGENASE ALKB HOMOLOG 3"/>
    <property type="match status" value="1"/>
</dbReference>
<feature type="domain" description="Fe2OG dioxygenase" evidence="1">
    <location>
        <begin position="100"/>
        <end position="195"/>
    </location>
</feature>